<dbReference type="Proteomes" id="UP001597040">
    <property type="component" value="Unassembled WGS sequence"/>
</dbReference>
<protein>
    <recommendedName>
        <fullName evidence="6">HTH-type transcriptional regulatory protein TyrR</fullName>
    </recommendedName>
</protein>
<dbReference type="Pfam" id="PF25601">
    <property type="entry name" value="AAA_lid_14"/>
    <property type="match status" value="1"/>
</dbReference>
<gene>
    <name evidence="11" type="ORF">ACFQ3N_16760</name>
</gene>
<keyword evidence="3" id="KW-0067">ATP-binding</keyword>
<dbReference type="Gene3D" id="3.30.450.20">
    <property type="entry name" value="PAS domain"/>
    <property type="match status" value="1"/>
</dbReference>
<dbReference type="InterPro" id="IPR030828">
    <property type="entry name" value="HTH_TyrR"/>
</dbReference>
<dbReference type="InterPro" id="IPR002078">
    <property type="entry name" value="Sigma_54_int"/>
</dbReference>
<dbReference type="SUPFAM" id="SSF52540">
    <property type="entry name" value="P-loop containing nucleoside triphosphate hydrolases"/>
    <property type="match status" value="1"/>
</dbReference>
<dbReference type="InterPro" id="IPR000700">
    <property type="entry name" value="PAS-assoc_C"/>
</dbReference>
<evidence type="ECO:0000256" key="2">
    <source>
        <dbReference type="ARBA" id="ARBA00022797"/>
    </source>
</evidence>
<dbReference type="PROSITE" id="PS00675">
    <property type="entry name" value="SIGMA54_INTERACT_1"/>
    <property type="match status" value="1"/>
</dbReference>
<evidence type="ECO:0000313" key="12">
    <source>
        <dbReference type="Proteomes" id="UP001597040"/>
    </source>
</evidence>
<dbReference type="PANTHER" id="PTHR32071:SF57">
    <property type="entry name" value="C4-DICARBOXYLATE TRANSPORT TRANSCRIPTIONAL REGULATORY PROTEIN DCTD"/>
    <property type="match status" value="1"/>
</dbReference>
<dbReference type="RefSeq" id="WP_390363715.1">
    <property type="nucleotide sequence ID" value="NZ_JBHTKJ010000055.1"/>
</dbReference>
<evidence type="ECO:0000259" key="9">
    <source>
        <dbReference type="PROSITE" id="PS50112"/>
    </source>
</evidence>
<feature type="coiled-coil region" evidence="7">
    <location>
        <begin position="117"/>
        <end position="144"/>
    </location>
</feature>
<accession>A0ABW3LPZ5</accession>
<dbReference type="InterPro" id="IPR025944">
    <property type="entry name" value="Sigma_54_int_dom_CS"/>
</dbReference>
<feature type="domain" description="Sigma-54 factor interaction" evidence="8">
    <location>
        <begin position="153"/>
        <end position="378"/>
    </location>
</feature>
<dbReference type="InterPro" id="IPR003593">
    <property type="entry name" value="AAA+_ATPase"/>
</dbReference>
<evidence type="ECO:0000256" key="3">
    <source>
        <dbReference type="ARBA" id="ARBA00022840"/>
    </source>
</evidence>
<keyword evidence="2" id="KW-0058">Aromatic hydrocarbons catabolism</keyword>
<organism evidence="11 12">
    <name type="scientific">Virgibacillus byunsanensis</name>
    <dbReference type="NCBI Taxonomy" id="570945"/>
    <lineage>
        <taxon>Bacteria</taxon>
        <taxon>Bacillati</taxon>
        <taxon>Bacillota</taxon>
        <taxon>Bacilli</taxon>
        <taxon>Bacillales</taxon>
        <taxon>Bacillaceae</taxon>
        <taxon>Virgibacillus</taxon>
    </lineage>
</organism>
<dbReference type="Pfam" id="PF00158">
    <property type="entry name" value="Sigma54_activat"/>
    <property type="match status" value="1"/>
</dbReference>
<keyword evidence="7" id="KW-0175">Coiled coil</keyword>
<dbReference type="SUPFAM" id="SSF55785">
    <property type="entry name" value="PYP-like sensor domain (PAS domain)"/>
    <property type="match status" value="1"/>
</dbReference>
<sequence length="457" mass="52412">MYLKENAYIILKQILKDSFDEIFIADAEGDIIYAKQFTEDLFGIPHKKIIYMNVFHLEKEGIFFPSVIVNVLKNKKEETLIQETRKKKKLIISGYPIFNKTNELIGAISFSRDVTEVEQLQKENKQVAKAIQSYLEEIAELKKQATHPYSIINSKMAKILDVASKVAGLDVTVLLEGESGVGKNHFAQKIHQMSPRKNKPFIEVNCGAISESLIESELFGYEDGAFTGAKKGGKKGYFESAGRGTLVLDEIGELPMHLQVKLLSVLQNQSVTRVGGTKKIDMNCRIICATNQNLEEMILNKQFREDLYYRINVIKLTIPPLRERREEIIPLIYGVLEEFNEKYGMDKHFTPEMLAWISRQEWPGNVRELRNFIEKAIITTDIKEINFKFVKDITNNMPSKKATKDLTLKEYLESVEKDFFVSMYNKYPSSIQLGKKLGISQSTANRKIRKYICGSQF</sequence>
<dbReference type="Pfam" id="PF18024">
    <property type="entry name" value="HTH_50"/>
    <property type="match status" value="1"/>
</dbReference>
<dbReference type="SUPFAM" id="SSF46689">
    <property type="entry name" value="Homeodomain-like"/>
    <property type="match status" value="1"/>
</dbReference>
<keyword evidence="5" id="KW-0804">Transcription</keyword>
<dbReference type="Gene3D" id="3.40.50.300">
    <property type="entry name" value="P-loop containing nucleotide triphosphate hydrolases"/>
    <property type="match status" value="1"/>
</dbReference>
<dbReference type="InterPro" id="IPR027417">
    <property type="entry name" value="P-loop_NTPase"/>
</dbReference>
<dbReference type="InterPro" id="IPR058031">
    <property type="entry name" value="AAA_lid_NorR"/>
</dbReference>
<feature type="domain" description="PAC" evidence="10">
    <location>
        <begin position="74"/>
        <end position="126"/>
    </location>
</feature>
<evidence type="ECO:0000256" key="7">
    <source>
        <dbReference type="SAM" id="Coils"/>
    </source>
</evidence>
<evidence type="ECO:0000256" key="4">
    <source>
        <dbReference type="ARBA" id="ARBA00023015"/>
    </source>
</evidence>
<evidence type="ECO:0000256" key="5">
    <source>
        <dbReference type="ARBA" id="ARBA00023163"/>
    </source>
</evidence>
<evidence type="ECO:0000256" key="1">
    <source>
        <dbReference type="ARBA" id="ARBA00022741"/>
    </source>
</evidence>
<evidence type="ECO:0000259" key="8">
    <source>
        <dbReference type="PROSITE" id="PS50045"/>
    </source>
</evidence>
<keyword evidence="1" id="KW-0547">Nucleotide-binding</keyword>
<proteinExistence type="predicted"/>
<dbReference type="EMBL" id="JBHTKJ010000055">
    <property type="protein sequence ID" value="MFD1040025.1"/>
    <property type="molecule type" value="Genomic_DNA"/>
</dbReference>
<dbReference type="PROSITE" id="PS50045">
    <property type="entry name" value="SIGMA54_INTERACT_4"/>
    <property type="match status" value="1"/>
</dbReference>
<dbReference type="InterPro" id="IPR025662">
    <property type="entry name" value="Sigma_54_int_dom_ATP-bd_1"/>
</dbReference>
<evidence type="ECO:0000259" key="10">
    <source>
        <dbReference type="PROSITE" id="PS50113"/>
    </source>
</evidence>
<dbReference type="CDD" id="cd00009">
    <property type="entry name" value="AAA"/>
    <property type="match status" value="1"/>
</dbReference>
<dbReference type="PANTHER" id="PTHR32071">
    <property type="entry name" value="TRANSCRIPTIONAL REGULATORY PROTEIN"/>
    <property type="match status" value="1"/>
</dbReference>
<keyword evidence="12" id="KW-1185">Reference proteome</keyword>
<dbReference type="SMART" id="SM00382">
    <property type="entry name" value="AAA"/>
    <property type="match status" value="1"/>
</dbReference>
<dbReference type="PROSITE" id="PS00688">
    <property type="entry name" value="SIGMA54_INTERACT_3"/>
    <property type="match status" value="1"/>
</dbReference>
<dbReference type="InterPro" id="IPR035965">
    <property type="entry name" value="PAS-like_dom_sf"/>
</dbReference>
<dbReference type="Gene3D" id="1.10.10.60">
    <property type="entry name" value="Homeodomain-like"/>
    <property type="match status" value="1"/>
</dbReference>
<dbReference type="InterPro" id="IPR000014">
    <property type="entry name" value="PAS"/>
</dbReference>
<evidence type="ECO:0000256" key="6">
    <source>
        <dbReference type="ARBA" id="ARBA00029500"/>
    </source>
</evidence>
<dbReference type="PROSITE" id="PS50112">
    <property type="entry name" value="PAS"/>
    <property type="match status" value="1"/>
</dbReference>
<dbReference type="PROSITE" id="PS50113">
    <property type="entry name" value="PAC"/>
    <property type="match status" value="1"/>
</dbReference>
<reference evidence="12" key="1">
    <citation type="journal article" date="2019" name="Int. J. Syst. Evol. Microbiol.">
        <title>The Global Catalogue of Microorganisms (GCM) 10K type strain sequencing project: providing services to taxonomists for standard genome sequencing and annotation.</title>
        <authorList>
            <consortium name="The Broad Institute Genomics Platform"/>
            <consortium name="The Broad Institute Genome Sequencing Center for Infectious Disease"/>
            <person name="Wu L."/>
            <person name="Ma J."/>
        </authorList>
    </citation>
    <scope>NUCLEOTIDE SEQUENCE [LARGE SCALE GENOMIC DNA]</scope>
    <source>
        <strain evidence="12">CCUG 56754</strain>
    </source>
</reference>
<keyword evidence="4" id="KW-0805">Transcription regulation</keyword>
<dbReference type="Gene3D" id="1.10.8.60">
    <property type="match status" value="1"/>
</dbReference>
<name>A0ABW3LPZ5_9BACI</name>
<dbReference type="NCBIfam" id="TIGR04381">
    <property type="entry name" value="HTH_TypR"/>
    <property type="match status" value="1"/>
</dbReference>
<comment type="caution">
    <text evidence="11">The sequence shown here is derived from an EMBL/GenBank/DDBJ whole genome shotgun (WGS) entry which is preliminary data.</text>
</comment>
<dbReference type="InterPro" id="IPR009057">
    <property type="entry name" value="Homeodomain-like_sf"/>
</dbReference>
<evidence type="ECO:0000313" key="11">
    <source>
        <dbReference type="EMBL" id="MFD1040025.1"/>
    </source>
</evidence>
<feature type="domain" description="PAS" evidence="9">
    <location>
        <begin position="7"/>
        <end position="50"/>
    </location>
</feature>